<sequence>MIRCSSVRKAPLIDSLLPAHRSPVTPSTFYTLTPPTARFCPNRDFCVAGAPDFKPTSSTGRGDADVGAESESRVEELGGIYGLPISGRETAFSAAEPTNTPNRRKFPASLRSAGALAEPKRKSRTCEHTVTELDSDRIQGKTVGAFLQARYSQKYIAK</sequence>
<accession>A0ACC5WM94</accession>
<evidence type="ECO:0000313" key="2">
    <source>
        <dbReference type="Proteomes" id="UP000829447"/>
    </source>
</evidence>
<protein>
    <submittedName>
        <fullName evidence="1">Uncharacterized protein</fullName>
    </submittedName>
</protein>
<proteinExistence type="predicted"/>
<name>A0ACC5WM94_PANGG</name>
<dbReference type="EMBL" id="CM040460">
    <property type="protein sequence ID" value="MCI4380007.1"/>
    <property type="molecule type" value="Genomic_DNA"/>
</dbReference>
<gene>
    <name evidence="1" type="ORF">PGIGA_G00235010</name>
</gene>
<dbReference type="Proteomes" id="UP000829447">
    <property type="component" value="Linkage Group LG7"/>
</dbReference>
<comment type="caution">
    <text evidence="1">The sequence shown here is derived from an EMBL/GenBank/DDBJ whole genome shotgun (WGS) entry which is preliminary data.</text>
</comment>
<reference evidence="1 2" key="1">
    <citation type="journal article" date="2022" name="bioRxiv">
        <title>An ancient truncated duplication of the anti-Mullerian hormone receptor type 2 gene is a potential conserved master sex determinant in the Pangasiidae catfish family.</title>
        <authorList>
            <person name="Wen M."/>
            <person name="Pan Q."/>
            <person name="Jouanno E."/>
            <person name="Montfort J."/>
            <person name="Zahm M."/>
            <person name="Cabau C."/>
            <person name="Klopp C."/>
            <person name="Iampietro C."/>
            <person name="Roques C."/>
            <person name="Bouchez O."/>
            <person name="Castinel A."/>
            <person name="Donnadieu C."/>
            <person name="Parrinello H."/>
            <person name="Poncet C."/>
            <person name="Belmonte E."/>
            <person name="Gautier V."/>
            <person name="Avarre J.-C."/>
            <person name="Dugue R."/>
            <person name="Gustiano R."/>
            <person name="Ha T.T.T."/>
            <person name="Campet M."/>
            <person name="Sriphairoj K."/>
            <person name="Ribolli J."/>
            <person name="de Almeida F.L."/>
            <person name="Desvignes T."/>
            <person name="Postlethwait J.H."/>
            <person name="Bucao C.F."/>
            <person name="Robinson-Rechavi M."/>
            <person name="Bobe J."/>
            <person name="Herpin A."/>
            <person name="Guiguen Y."/>
        </authorList>
    </citation>
    <scope>NUCLEOTIDE SEQUENCE [LARGE SCALE GENOMIC DNA]</scope>
    <source>
        <strain evidence="1">YG-Dec2019</strain>
    </source>
</reference>
<organism evidence="1 2">
    <name type="scientific">Pangasianodon gigas</name>
    <name type="common">Mekong giant catfish</name>
    <name type="synonym">Pangasius gigas</name>
    <dbReference type="NCBI Taxonomy" id="30993"/>
    <lineage>
        <taxon>Eukaryota</taxon>
        <taxon>Metazoa</taxon>
        <taxon>Chordata</taxon>
        <taxon>Craniata</taxon>
        <taxon>Vertebrata</taxon>
        <taxon>Euteleostomi</taxon>
        <taxon>Actinopterygii</taxon>
        <taxon>Neopterygii</taxon>
        <taxon>Teleostei</taxon>
        <taxon>Ostariophysi</taxon>
        <taxon>Siluriformes</taxon>
        <taxon>Pangasiidae</taxon>
        <taxon>Pangasianodon</taxon>
    </lineage>
</organism>
<evidence type="ECO:0000313" key="1">
    <source>
        <dbReference type="EMBL" id="MCI4380007.1"/>
    </source>
</evidence>
<keyword evidence="2" id="KW-1185">Reference proteome</keyword>